<feature type="domain" description="Porphobilinogen deaminase C-terminal" evidence="13">
    <location>
        <begin position="273"/>
        <end position="349"/>
    </location>
</feature>
<dbReference type="InterPro" id="IPR022419">
    <property type="entry name" value="Porphobilin_deaminase_cofac_BS"/>
</dbReference>
<dbReference type="PRINTS" id="PR00151">
    <property type="entry name" value="PORPHBDMNASE"/>
</dbReference>
<dbReference type="FunFam" id="3.40.190.10:FF:000005">
    <property type="entry name" value="Porphobilinogen deaminase"/>
    <property type="match status" value="1"/>
</dbReference>
<feature type="compositionally biased region" description="Low complexity" evidence="11">
    <location>
        <begin position="1"/>
        <end position="17"/>
    </location>
</feature>
<accession>A0A9P4ITI5</accession>
<dbReference type="InterPro" id="IPR022417">
    <property type="entry name" value="Porphobilin_deaminase_N"/>
</dbReference>
<keyword evidence="6" id="KW-0808">Transferase</keyword>
<evidence type="ECO:0000256" key="7">
    <source>
        <dbReference type="ARBA" id="ARBA00023133"/>
    </source>
</evidence>
<keyword evidence="15" id="KW-1185">Reference proteome</keyword>
<comment type="similarity">
    <text evidence="3">Belongs to the HMBS family.</text>
</comment>
<evidence type="ECO:0000259" key="12">
    <source>
        <dbReference type="Pfam" id="PF01379"/>
    </source>
</evidence>
<dbReference type="PANTHER" id="PTHR11557">
    <property type="entry name" value="PORPHOBILINOGEN DEAMINASE"/>
    <property type="match status" value="1"/>
</dbReference>
<feature type="region of interest" description="Disordered" evidence="11">
    <location>
        <begin position="1"/>
        <end position="43"/>
    </location>
</feature>
<evidence type="ECO:0000256" key="3">
    <source>
        <dbReference type="ARBA" id="ARBA00005638"/>
    </source>
</evidence>
<dbReference type="EMBL" id="ML978121">
    <property type="protein sequence ID" value="KAF2105090.1"/>
    <property type="molecule type" value="Genomic_DNA"/>
</dbReference>
<feature type="compositionally biased region" description="Low complexity" evidence="11">
    <location>
        <begin position="25"/>
        <end position="41"/>
    </location>
</feature>
<evidence type="ECO:0000256" key="5">
    <source>
        <dbReference type="ARBA" id="ARBA00016519"/>
    </source>
</evidence>
<dbReference type="AlphaFoldDB" id="A0A9P4ITI5"/>
<keyword evidence="8" id="KW-0627">Porphyrin biosynthesis</keyword>
<dbReference type="NCBIfam" id="TIGR00212">
    <property type="entry name" value="hemC"/>
    <property type="match status" value="1"/>
</dbReference>
<protein>
    <recommendedName>
        <fullName evidence="5">Porphobilinogen deaminase</fullName>
        <ecNumber evidence="4">2.5.1.61</ecNumber>
    </recommendedName>
    <alternativeName>
        <fullName evidence="10">Hydroxymethylbilane synthase</fullName>
    </alternativeName>
    <alternativeName>
        <fullName evidence="9">Pre-uroporphyrinogen synthase</fullName>
    </alternativeName>
</protein>
<evidence type="ECO:0000256" key="1">
    <source>
        <dbReference type="ARBA" id="ARBA00001916"/>
    </source>
</evidence>
<name>A0A9P4ITI5_9PEZI</name>
<dbReference type="Pfam" id="PF03900">
    <property type="entry name" value="Porphobil_deamC"/>
    <property type="match status" value="1"/>
</dbReference>
<dbReference type="EC" id="2.5.1.61" evidence="4"/>
<dbReference type="GO" id="GO:0006783">
    <property type="term" value="P:heme biosynthetic process"/>
    <property type="evidence" value="ECO:0007669"/>
    <property type="project" value="UniProtKB-KW"/>
</dbReference>
<evidence type="ECO:0000256" key="4">
    <source>
        <dbReference type="ARBA" id="ARBA00012655"/>
    </source>
</evidence>
<evidence type="ECO:0000256" key="11">
    <source>
        <dbReference type="SAM" id="MobiDB-lite"/>
    </source>
</evidence>
<dbReference type="PANTHER" id="PTHR11557:SF0">
    <property type="entry name" value="PORPHOBILINOGEN DEAMINASE"/>
    <property type="match status" value="1"/>
</dbReference>
<organism evidence="14 15">
    <name type="scientific">Rhizodiscina lignyota</name>
    <dbReference type="NCBI Taxonomy" id="1504668"/>
    <lineage>
        <taxon>Eukaryota</taxon>
        <taxon>Fungi</taxon>
        <taxon>Dikarya</taxon>
        <taxon>Ascomycota</taxon>
        <taxon>Pezizomycotina</taxon>
        <taxon>Dothideomycetes</taxon>
        <taxon>Pleosporomycetidae</taxon>
        <taxon>Aulographales</taxon>
        <taxon>Rhizodiscinaceae</taxon>
        <taxon>Rhizodiscina</taxon>
    </lineage>
</organism>
<dbReference type="Proteomes" id="UP000799772">
    <property type="component" value="Unassembled WGS sequence"/>
</dbReference>
<dbReference type="Pfam" id="PF01379">
    <property type="entry name" value="Porphobil_deam"/>
    <property type="match status" value="1"/>
</dbReference>
<comment type="caution">
    <text evidence="14">The sequence shown here is derived from an EMBL/GenBank/DDBJ whole genome shotgun (WGS) entry which is preliminary data.</text>
</comment>
<dbReference type="SUPFAM" id="SSF53850">
    <property type="entry name" value="Periplasmic binding protein-like II"/>
    <property type="match status" value="1"/>
</dbReference>
<comment type="pathway">
    <text evidence="2">Porphyrin-containing compound metabolism; protoporphyrin-IX biosynthesis; coproporphyrinogen-III from 5-aminolevulinate: step 2/4.</text>
</comment>
<evidence type="ECO:0000259" key="13">
    <source>
        <dbReference type="Pfam" id="PF03900"/>
    </source>
</evidence>
<evidence type="ECO:0000256" key="2">
    <source>
        <dbReference type="ARBA" id="ARBA00004735"/>
    </source>
</evidence>
<dbReference type="PROSITE" id="PS00533">
    <property type="entry name" value="PORPHOBILINOGEN_DEAM"/>
    <property type="match status" value="1"/>
</dbReference>
<sequence length="376" mass="40231">MPSIPSPSDDLLPSTSLNQPSGAIPTKTLTPSTNPSSTLPPIRIGTRRSKLARIQTDIIVSALQKAWPERAYEVVAMDPLGDRDKNTPLHAMGAKSLWTAELEVLLEKGGLDVIVHSCKDMPTQLPLNLSLGCTPPRANPFDALVLSPASISAGHTSLHTLPAGSVIGTSSLRRVAQLKRSYPNLAFADCRGNVPTRLAKLDAEDGQYAALILAAAGLERLDLGARISKALNWKDDGVMYAVSQGAIGVEVREGDEEVAKLLEKVDCEWTHRMCLAERSLMRTLEGGCSVPIGVETEWLKKEDGASGNGEMLMRGIVVSLDGKESVTGELTKVIKSRDDVDSFGREMAKVLVEKGADKILQEINLDRGVLAQGGVA</sequence>
<evidence type="ECO:0000256" key="10">
    <source>
        <dbReference type="ARBA" id="ARBA00033064"/>
    </source>
</evidence>
<dbReference type="GO" id="GO:0004418">
    <property type="term" value="F:hydroxymethylbilane synthase activity"/>
    <property type="evidence" value="ECO:0007669"/>
    <property type="project" value="UniProtKB-EC"/>
</dbReference>
<evidence type="ECO:0000256" key="8">
    <source>
        <dbReference type="ARBA" id="ARBA00023244"/>
    </source>
</evidence>
<dbReference type="InterPro" id="IPR022418">
    <property type="entry name" value="Porphobilinogen_deaminase_C"/>
</dbReference>
<dbReference type="InterPro" id="IPR000860">
    <property type="entry name" value="HemC"/>
</dbReference>
<dbReference type="Gene3D" id="3.40.190.10">
    <property type="entry name" value="Periplasmic binding protein-like II"/>
    <property type="match status" value="2"/>
</dbReference>
<evidence type="ECO:0000256" key="9">
    <source>
        <dbReference type="ARBA" id="ARBA00030685"/>
    </source>
</evidence>
<dbReference type="OrthoDB" id="564646at2759"/>
<dbReference type="Gene3D" id="3.30.160.40">
    <property type="entry name" value="Porphobilinogen deaminase, C-terminal domain"/>
    <property type="match status" value="1"/>
</dbReference>
<gene>
    <name evidence="14" type="ORF">NA57DRAFT_31144</name>
</gene>
<evidence type="ECO:0000313" key="14">
    <source>
        <dbReference type="EMBL" id="KAF2105090.1"/>
    </source>
</evidence>
<keyword evidence="7" id="KW-0350">Heme biosynthesis</keyword>
<reference evidence="14" key="1">
    <citation type="journal article" date="2020" name="Stud. Mycol.">
        <title>101 Dothideomycetes genomes: a test case for predicting lifestyles and emergence of pathogens.</title>
        <authorList>
            <person name="Haridas S."/>
            <person name="Albert R."/>
            <person name="Binder M."/>
            <person name="Bloem J."/>
            <person name="Labutti K."/>
            <person name="Salamov A."/>
            <person name="Andreopoulos B."/>
            <person name="Baker S."/>
            <person name="Barry K."/>
            <person name="Bills G."/>
            <person name="Bluhm B."/>
            <person name="Cannon C."/>
            <person name="Castanera R."/>
            <person name="Culley D."/>
            <person name="Daum C."/>
            <person name="Ezra D."/>
            <person name="Gonzalez J."/>
            <person name="Henrissat B."/>
            <person name="Kuo A."/>
            <person name="Liang C."/>
            <person name="Lipzen A."/>
            <person name="Lutzoni F."/>
            <person name="Magnuson J."/>
            <person name="Mondo S."/>
            <person name="Nolan M."/>
            <person name="Ohm R."/>
            <person name="Pangilinan J."/>
            <person name="Park H.-J."/>
            <person name="Ramirez L."/>
            <person name="Alfaro M."/>
            <person name="Sun H."/>
            <person name="Tritt A."/>
            <person name="Yoshinaga Y."/>
            <person name="Zwiers L.-H."/>
            <person name="Turgeon B."/>
            <person name="Goodwin S."/>
            <person name="Spatafora J."/>
            <person name="Crous P."/>
            <person name="Grigoriev I."/>
        </authorList>
    </citation>
    <scope>NUCLEOTIDE SEQUENCE</scope>
    <source>
        <strain evidence="14">CBS 133067</strain>
    </source>
</reference>
<dbReference type="GO" id="GO:0005737">
    <property type="term" value="C:cytoplasm"/>
    <property type="evidence" value="ECO:0007669"/>
    <property type="project" value="TreeGrafter"/>
</dbReference>
<feature type="domain" description="Porphobilinogen deaminase N-terminal" evidence="12">
    <location>
        <begin position="42"/>
        <end position="259"/>
    </location>
</feature>
<dbReference type="SUPFAM" id="SSF54782">
    <property type="entry name" value="Porphobilinogen deaminase (hydroxymethylbilane synthase), C-terminal domain"/>
    <property type="match status" value="1"/>
</dbReference>
<evidence type="ECO:0000256" key="6">
    <source>
        <dbReference type="ARBA" id="ARBA00022679"/>
    </source>
</evidence>
<proteinExistence type="inferred from homology"/>
<evidence type="ECO:0000313" key="15">
    <source>
        <dbReference type="Proteomes" id="UP000799772"/>
    </source>
</evidence>
<dbReference type="InterPro" id="IPR036803">
    <property type="entry name" value="Porphobilinogen_deaminase_C_sf"/>
</dbReference>
<comment type="cofactor">
    <cofactor evidence="1">
        <name>dipyrromethane</name>
        <dbReference type="ChEBI" id="CHEBI:60342"/>
    </cofactor>
</comment>
<dbReference type="FunFam" id="3.30.160.40:FF:000002">
    <property type="entry name" value="Porphobilinogen deaminase"/>
    <property type="match status" value="1"/>
</dbReference>
<dbReference type="PIRSF" id="PIRSF001438">
    <property type="entry name" value="4pyrrol_synth_OHMeBilane_synth"/>
    <property type="match status" value="1"/>
</dbReference>